<dbReference type="Gene3D" id="3.50.50.60">
    <property type="entry name" value="FAD/NAD(P)-binding domain"/>
    <property type="match status" value="1"/>
</dbReference>
<evidence type="ECO:0000256" key="3">
    <source>
        <dbReference type="ARBA" id="ARBA00022630"/>
    </source>
</evidence>
<keyword evidence="3" id="KW-0285">Flavoprotein</keyword>
<dbReference type="Pfam" id="PF01266">
    <property type="entry name" value="DAO"/>
    <property type="match status" value="1"/>
</dbReference>
<dbReference type="SUPFAM" id="SSF51905">
    <property type="entry name" value="FAD/NAD(P)-binding domain"/>
    <property type="match status" value="1"/>
</dbReference>
<evidence type="ECO:0000313" key="7">
    <source>
        <dbReference type="Proteomes" id="UP001179280"/>
    </source>
</evidence>
<dbReference type="Proteomes" id="UP001179280">
    <property type="component" value="Unassembled WGS sequence"/>
</dbReference>
<evidence type="ECO:0000256" key="2">
    <source>
        <dbReference type="ARBA" id="ARBA00009410"/>
    </source>
</evidence>
<dbReference type="PANTHER" id="PTHR13847:SF286">
    <property type="entry name" value="D-AMINO ACID DEHYDROGENASE"/>
    <property type="match status" value="1"/>
</dbReference>
<accession>A0ABS2SSX5</accession>
<evidence type="ECO:0000256" key="4">
    <source>
        <dbReference type="ARBA" id="ARBA00023002"/>
    </source>
</evidence>
<dbReference type="InterPro" id="IPR006076">
    <property type="entry name" value="FAD-dep_OxRdtase"/>
</dbReference>
<comment type="caution">
    <text evidence="6">The sequence shown here is derived from an EMBL/GenBank/DDBJ whole genome shotgun (WGS) entry which is preliminary data.</text>
</comment>
<keyword evidence="7" id="KW-1185">Reference proteome</keyword>
<gene>
    <name evidence="6" type="ORF">JOC54_001852</name>
</gene>
<organism evidence="6 7">
    <name type="scientific">Shouchella xiaoxiensis</name>
    <dbReference type="NCBI Taxonomy" id="766895"/>
    <lineage>
        <taxon>Bacteria</taxon>
        <taxon>Bacillati</taxon>
        <taxon>Bacillota</taxon>
        <taxon>Bacilli</taxon>
        <taxon>Bacillales</taxon>
        <taxon>Bacillaceae</taxon>
        <taxon>Shouchella</taxon>
    </lineage>
</organism>
<dbReference type="GO" id="GO:0016491">
    <property type="term" value="F:oxidoreductase activity"/>
    <property type="evidence" value="ECO:0007669"/>
    <property type="project" value="UniProtKB-KW"/>
</dbReference>
<dbReference type="SUPFAM" id="SSF54373">
    <property type="entry name" value="FAD-linked reductases, C-terminal domain"/>
    <property type="match status" value="1"/>
</dbReference>
<protein>
    <submittedName>
        <fullName evidence="6">D-amino-acid dehydrogenase</fullName>
        <ecNumber evidence="6">1.4.99.-</ecNumber>
    </submittedName>
</protein>
<sequence>MKQIVIIGGGILGSSTAFHLSQQGHAVTVIDENHRGKATHAAAGIICPWVSKRRNQAWYQLVKAGAAYYPQLMKNLQMLNQTNSGYKKTGALWLHDREDNLMDTYGRAQQKRLDAPEMGRVSLLSPKEVQSHIPALAERFSGVFIEGGARVDGMALNRSLQQAAEQHGAVFLKGRADLRRTASDQLQVIYNEEVIPSDELVVTNGAWAKALGDSIHLTIQVAEQKAQIVHLQTNHDTANWPVIMPPGPQYLLAFENGKIVAGSTHEDNTQFNPAVTAGGMNEIFSGLLDYAPGLSEAEWIETRVGFRPVVPHYLPVFGALPEFRNVWLANGLGSSGLTTGPYIGYLLSELIQNRQHVDNNTLYPVSSIIGD</sequence>
<reference evidence="6" key="1">
    <citation type="submission" date="2021-01" db="EMBL/GenBank/DDBJ databases">
        <title>Genomic Encyclopedia of Type Strains, Phase IV (KMG-IV): sequencing the most valuable type-strain genomes for metagenomic binning, comparative biology and taxonomic classification.</title>
        <authorList>
            <person name="Goeker M."/>
        </authorList>
    </citation>
    <scope>NUCLEOTIDE SEQUENCE</scope>
    <source>
        <strain evidence="6">DSM 21943</strain>
    </source>
</reference>
<dbReference type="Gene3D" id="3.30.9.10">
    <property type="entry name" value="D-Amino Acid Oxidase, subunit A, domain 2"/>
    <property type="match status" value="1"/>
</dbReference>
<name>A0ABS2SSX5_9BACI</name>
<dbReference type="PANTHER" id="PTHR13847">
    <property type="entry name" value="SARCOSINE DEHYDROGENASE-RELATED"/>
    <property type="match status" value="1"/>
</dbReference>
<feature type="domain" description="FAD dependent oxidoreductase" evidence="5">
    <location>
        <begin position="4"/>
        <end position="350"/>
    </location>
</feature>
<keyword evidence="4 6" id="KW-0560">Oxidoreductase</keyword>
<evidence type="ECO:0000259" key="5">
    <source>
        <dbReference type="Pfam" id="PF01266"/>
    </source>
</evidence>
<dbReference type="InterPro" id="IPR036188">
    <property type="entry name" value="FAD/NAD-bd_sf"/>
</dbReference>
<comment type="similarity">
    <text evidence="2">Belongs to the DadA oxidoreductase family.</text>
</comment>
<dbReference type="EC" id="1.4.99.-" evidence="6"/>
<dbReference type="EMBL" id="JAFBCV010000004">
    <property type="protein sequence ID" value="MBM7838596.1"/>
    <property type="molecule type" value="Genomic_DNA"/>
</dbReference>
<evidence type="ECO:0000256" key="1">
    <source>
        <dbReference type="ARBA" id="ARBA00001974"/>
    </source>
</evidence>
<evidence type="ECO:0000313" key="6">
    <source>
        <dbReference type="EMBL" id="MBM7838596.1"/>
    </source>
</evidence>
<dbReference type="RefSeq" id="WP_204465803.1">
    <property type="nucleotide sequence ID" value="NZ_JAFBCV010000004.1"/>
</dbReference>
<proteinExistence type="inferred from homology"/>
<comment type="cofactor">
    <cofactor evidence="1">
        <name>FAD</name>
        <dbReference type="ChEBI" id="CHEBI:57692"/>
    </cofactor>
</comment>